<keyword evidence="4" id="KW-1185">Reference proteome</keyword>
<dbReference type="PANTHER" id="PTHR46477:SF25">
    <property type="entry name" value="OS08G0404500 PROTEIN"/>
    <property type="match status" value="1"/>
</dbReference>
<dbReference type="EnsemblPlants" id="OMERI08G12130.1">
    <property type="protein sequence ID" value="OMERI08G12130.1"/>
    <property type="gene ID" value="OMERI08G12130"/>
</dbReference>
<dbReference type="STRING" id="40149.A0A0E0ELH6"/>
<dbReference type="Gramene" id="OMERI08G12130.1">
    <property type="protein sequence ID" value="OMERI08G12130.1"/>
    <property type="gene ID" value="OMERI08G12130"/>
</dbReference>
<keyword evidence="2" id="KW-0472">Membrane</keyword>
<evidence type="ECO:0000313" key="3">
    <source>
        <dbReference type="EnsemblPlants" id="OMERI08G12130.1"/>
    </source>
</evidence>
<feature type="region of interest" description="Disordered" evidence="1">
    <location>
        <begin position="69"/>
        <end position="123"/>
    </location>
</feature>
<dbReference type="SUPFAM" id="SSF57889">
    <property type="entry name" value="Cysteine-rich domain"/>
    <property type="match status" value="1"/>
</dbReference>
<reference evidence="3" key="2">
    <citation type="submission" date="2018-05" db="EMBL/GenBank/DDBJ databases">
        <title>OmerRS3 (Oryza meridionalis Reference Sequence Version 3).</title>
        <authorList>
            <person name="Zhang J."/>
            <person name="Kudrna D."/>
            <person name="Lee S."/>
            <person name="Talag J."/>
            <person name="Welchert J."/>
            <person name="Wing R.A."/>
        </authorList>
    </citation>
    <scope>NUCLEOTIDE SEQUENCE [LARGE SCALE GENOMIC DNA]</scope>
    <source>
        <strain evidence="3">cv. OR44</strain>
    </source>
</reference>
<keyword evidence="2" id="KW-1133">Transmembrane helix</keyword>
<organism evidence="3">
    <name type="scientific">Oryza meridionalis</name>
    <dbReference type="NCBI Taxonomy" id="40149"/>
    <lineage>
        <taxon>Eukaryota</taxon>
        <taxon>Viridiplantae</taxon>
        <taxon>Streptophyta</taxon>
        <taxon>Embryophyta</taxon>
        <taxon>Tracheophyta</taxon>
        <taxon>Spermatophyta</taxon>
        <taxon>Magnoliopsida</taxon>
        <taxon>Liliopsida</taxon>
        <taxon>Poales</taxon>
        <taxon>Poaceae</taxon>
        <taxon>BOP clade</taxon>
        <taxon>Oryzoideae</taxon>
        <taxon>Oryzeae</taxon>
        <taxon>Oryzinae</taxon>
        <taxon>Oryza</taxon>
    </lineage>
</organism>
<feature type="compositionally biased region" description="Basic residues" evidence="1">
    <location>
        <begin position="94"/>
        <end position="105"/>
    </location>
</feature>
<accession>A0A0E0ELH6</accession>
<evidence type="ECO:0000256" key="1">
    <source>
        <dbReference type="SAM" id="MobiDB-lite"/>
    </source>
</evidence>
<evidence type="ECO:0008006" key="5">
    <source>
        <dbReference type="Google" id="ProtNLM"/>
    </source>
</evidence>
<dbReference type="AlphaFoldDB" id="A0A0E0ELH6"/>
<dbReference type="InterPro" id="IPR046349">
    <property type="entry name" value="C1-like_sf"/>
</dbReference>
<evidence type="ECO:0000256" key="2">
    <source>
        <dbReference type="SAM" id="Phobius"/>
    </source>
</evidence>
<keyword evidence="2" id="KW-0812">Transmembrane</keyword>
<dbReference type="Proteomes" id="UP000008021">
    <property type="component" value="Chromosome 8"/>
</dbReference>
<dbReference type="HOGENOM" id="CLU_1672169_0_0_1"/>
<evidence type="ECO:0000313" key="4">
    <source>
        <dbReference type="Proteomes" id="UP000008021"/>
    </source>
</evidence>
<reference evidence="3" key="1">
    <citation type="submission" date="2015-04" db="UniProtKB">
        <authorList>
            <consortium name="EnsemblPlants"/>
        </authorList>
    </citation>
    <scope>IDENTIFICATION</scope>
</reference>
<protein>
    <recommendedName>
        <fullName evidence="5">DC1 domain-containing protein</fullName>
    </recommendedName>
</protein>
<sequence>MFEVSAFAFLAEPPAAPAAVGGRICDACGDGVRGFVYHSDDPDLDLHPCCAFLRRRVVVQDGRHFELRKRAPPRRPVRREERPPPQLLGVPDLRRRRRTRVPAHRVRQERTPRASVPRRRTPRSGGFERFCKIVNVVVSVIIAVIFGNPMAMISAVAGPDGLLRG</sequence>
<proteinExistence type="predicted"/>
<name>A0A0E0ELH6_9ORYZ</name>
<dbReference type="PANTHER" id="PTHR46477">
    <property type="entry name" value="CYSTEINE/HISTIDINE-RICH C1 DOMAIN FAMILY PROTEIN"/>
    <property type="match status" value="1"/>
</dbReference>
<feature type="transmembrane region" description="Helical" evidence="2">
    <location>
        <begin position="133"/>
        <end position="157"/>
    </location>
</feature>